<gene>
    <name evidence="3" type="ORF">HERI1096_LOCUS6658</name>
</gene>
<accession>A0A7S3ET47</accession>
<reference evidence="3" key="1">
    <citation type="submission" date="2021-01" db="EMBL/GenBank/DDBJ databases">
        <authorList>
            <person name="Corre E."/>
            <person name="Pelletier E."/>
            <person name="Niang G."/>
            <person name="Scheremetjew M."/>
            <person name="Finn R."/>
            <person name="Kale V."/>
            <person name="Holt S."/>
            <person name="Cochrane G."/>
            <person name="Meng A."/>
            <person name="Brown T."/>
            <person name="Cohen L."/>
        </authorList>
    </citation>
    <scope>NUCLEOTIDE SEQUENCE</scope>
    <source>
        <strain evidence="3">CCMP281</strain>
    </source>
</reference>
<feature type="transmembrane region" description="Helical" evidence="2">
    <location>
        <begin position="60"/>
        <end position="83"/>
    </location>
</feature>
<feature type="compositionally biased region" description="Basic and acidic residues" evidence="1">
    <location>
        <begin position="93"/>
        <end position="102"/>
    </location>
</feature>
<keyword evidence="2" id="KW-0472">Membrane</keyword>
<organism evidence="3">
    <name type="scientific">Haptolina ericina</name>
    <dbReference type="NCBI Taxonomy" id="156174"/>
    <lineage>
        <taxon>Eukaryota</taxon>
        <taxon>Haptista</taxon>
        <taxon>Haptophyta</taxon>
        <taxon>Prymnesiophyceae</taxon>
        <taxon>Prymnesiales</taxon>
        <taxon>Prymnesiaceae</taxon>
        <taxon>Haptolina</taxon>
    </lineage>
</organism>
<evidence type="ECO:0000256" key="2">
    <source>
        <dbReference type="SAM" id="Phobius"/>
    </source>
</evidence>
<sequence>MELHALSRITRMPRLLGDQGFSDYTIAITRVVRMLTAPPPASDSEGPKARAAGMGTELMYYWSTLVVRLCFGSFIVAILVGAFNKVMASEASEKADTERDSSLPDGFVDASDRSTSSRTNFILGYLLIGKVPGGVTAAGVCKVLMEEVAVVEACNPEMGSKQVMIEGGKLSDLFGEEPARQLLRAYGAARDTDREEAKPKDIEMYTC</sequence>
<protein>
    <submittedName>
        <fullName evidence="3">Uncharacterized protein</fullName>
    </submittedName>
</protein>
<dbReference type="EMBL" id="HBHX01011966">
    <property type="protein sequence ID" value="CAE0106000.1"/>
    <property type="molecule type" value="Transcribed_RNA"/>
</dbReference>
<name>A0A7S3ET47_9EUKA</name>
<evidence type="ECO:0000313" key="3">
    <source>
        <dbReference type="EMBL" id="CAE0106000.1"/>
    </source>
</evidence>
<evidence type="ECO:0000256" key="1">
    <source>
        <dbReference type="SAM" id="MobiDB-lite"/>
    </source>
</evidence>
<keyword evidence="2" id="KW-0812">Transmembrane</keyword>
<feature type="region of interest" description="Disordered" evidence="1">
    <location>
        <begin position="93"/>
        <end position="114"/>
    </location>
</feature>
<keyword evidence="2" id="KW-1133">Transmembrane helix</keyword>
<dbReference type="AlphaFoldDB" id="A0A7S3ET47"/>
<proteinExistence type="predicted"/>